<name>A0A0E9SRA5_ANGAN</name>
<proteinExistence type="predicted"/>
<dbReference type="EMBL" id="GBXM01065362">
    <property type="protein sequence ID" value="JAH43215.1"/>
    <property type="molecule type" value="Transcribed_RNA"/>
</dbReference>
<sequence>MEYREFQFHAHSDLIIAS</sequence>
<protein>
    <submittedName>
        <fullName evidence="1">Uncharacterized protein</fullName>
    </submittedName>
</protein>
<organism evidence="1">
    <name type="scientific">Anguilla anguilla</name>
    <name type="common">European freshwater eel</name>
    <name type="synonym">Muraena anguilla</name>
    <dbReference type="NCBI Taxonomy" id="7936"/>
    <lineage>
        <taxon>Eukaryota</taxon>
        <taxon>Metazoa</taxon>
        <taxon>Chordata</taxon>
        <taxon>Craniata</taxon>
        <taxon>Vertebrata</taxon>
        <taxon>Euteleostomi</taxon>
        <taxon>Actinopterygii</taxon>
        <taxon>Neopterygii</taxon>
        <taxon>Teleostei</taxon>
        <taxon>Anguilliformes</taxon>
        <taxon>Anguillidae</taxon>
        <taxon>Anguilla</taxon>
    </lineage>
</organism>
<dbReference type="AlphaFoldDB" id="A0A0E9SRA5"/>
<accession>A0A0E9SRA5</accession>
<reference evidence="1" key="1">
    <citation type="submission" date="2014-11" db="EMBL/GenBank/DDBJ databases">
        <authorList>
            <person name="Amaro Gonzalez C."/>
        </authorList>
    </citation>
    <scope>NUCLEOTIDE SEQUENCE</scope>
</reference>
<reference evidence="1" key="2">
    <citation type="journal article" date="2015" name="Fish Shellfish Immunol.">
        <title>Early steps in the European eel (Anguilla anguilla)-Vibrio vulnificus interaction in the gills: Role of the RtxA13 toxin.</title>
        <authorList>
            <person name="Callol A."/>
            <person name="Pajuelo D."/>
            <person name="Ebbesson L."/>
            <person name="Teles M."/>
            <person name="MacKenzie S."/>
            <person name="Amaro C."/>
        </authorList>
    </citation>
    <scope>NUCLEOTIDE SEQUENCE</scope>
</reference>
<evidence type="ECO:0000313" key="1">
    <source>
        <dbReference type="EMBL" id="JAH43215.1"/>
    </source>
</evidence>